<organism evidence="4 5">
    <name type="scientific">Lysinibacillus pakistanensis</name>
    <dbReference type="NCBI Taxonomy" id="759811"/>
    <lineage>
        <taxon>Bacteria</taxon>
        <taxon>Bacillati</taxon>
        <taxon>Bacillota</taxon>
        <taxon>Bacilli</taxon>
        <taxon>Bacillales</taxon>
        <taxon>Bacillaceae</taxon>
        <taxon>Lysinibacillus</taxon>
    </lineage>
</organism>
<evidence type="ECO:0000259" key="3">
    <source>
        <dbReference type="Pfam" id="PF13439"/>
    </source>
</evidence>
<dbReference type="SUPFAM" id="SSF53756">
    <property type="entry name" value="UDP-Glycosyltransferase/glycogen phosphorylase"/>
    <property type="match status" value="1"/>
</dbReference>
<dbReference type="Proteomes" id="UP000373269">
    <property type="component" value="Chromosome"/>
</dbReference>
<name>A0ABX6D5B7_9BACI</name>
<dbReference type="Pfam" id="PF13439">
    <property type="entry name" value="Glyco_transf_4"/>
    <property type="match status" value="1"/>
</dbReference>
<evidence type="ECO:0000259" key="2">
    <source>
        <dbReference type="Pfam" id="PF00534"/>
    </source>
</evidence>
<dbReference type="CDD" id="cd03809">
    <property type="entry name" value="GT4_MtfB-like"/>
    <property type="match status" value="1"/>
</dbReference>
<dbReference type="Pfam" id="PF00534">
    <property type="entry name" value="Glycos_transf_1"/>
    <property type="match status" value="1"/>
</dbReference>
<dbReference type="InterPro" id="IPR028098">
    <property type="entry name" value="Glyco_trans_4-like_N"/>
</dbReference>
<accession>A0ABX6D5B7</accession>
<reference evidence="4 5" key="1">
    <citation type="submission" date="2019-11" db="EMBL/GenBank/DDBJ databases">
        <title>Whole Genome Sequencing and Comparative Genomic Analyses of Lysinibacillus pakistanensis LZH-9, a Halotolerant Strain with Excellent COD Removal Capability.</title>
        <authorList>
            <person name="Zhou H."/>
        </authorList>
    </citation>
    <scope>NUCLEOTIDE SEQUENCE [LARGE SCALE GENOMIC DNA]</scope>
    <source>
        <strain evidence="4 5">LZH-9</strain>
    </source>
</reference>
<dbReference type="InterPro" id="IPR001296">
    <property type="entry name" value="Glyco_trans_1"/>
</dbReference>
<dbReference type="PANTHER" id="PTHR46401">
    <property type="entry name" value="GLYCOSYLTRANSFERASE WBBK-RELATED"/>
    <property type="match status" value="1"/>
</dbReference>
<sequence>MNKLVKKYMRCFMKLYIDGQPLLGHKTGIGHYTNNLINELILTNISIEVVTNQIVNQKRLKSINFKDRQLKNIKLTNKLYPYKVIRRLMKHNVLYNFPIDLFEEKLNRSNSVFHATNFIMLPTRHAKQVVTIHDLAFMKFPDVVERNIYEYMMRWVPYSIEVADHIIADSFNTKKDILELFDIPKEKITVVHLAADAKFEKQTYEQITLVREKYNLPANYLLYLGTLEPKKNLVTLIDVYALLKQRYNVKEKLVIVGAKGWKFNPIFYKVKELNLEQDIIFMGYIADEDLASIYSGASVFTFPSLYEGFGIPLLEAMQCEVPVVASNTSCIPEIVGEAALLVNPYDIELWAEKIYQVISSPILQMDLISKGKQQASKFSWEKVALDTLKVYKKVVI</sequence>
<feature type="domain" description="Glycosyltransferase subfamily 4-like N-terminal" evidence="3">
    <location>
        <begin position="28"/>
        <end position="196"/>
    </location>
</feature>
<feature type="domain" description="Glycosyl transferase family 1" evidence="2">
    <location>
        <begin position="217"/>
        <end position="373"/>
    </location>
</feature>
<evidence type="ECO:0000256" key="1">
    <source>
        <dbReference type="ARBA" id="ARBA00022679"/>
    </source>
</evidence>
<dbReference type="PANTHER" id="PTHR46401:SF2">
    <property type="entry name" value="GLYCOSYLTRANSFERASE WBBK-RELATED"/>
    <property type="match status" value="1"/>
</dbReference>
<dbReference type="EMBL" id="CP045835">
    <property type="protein sequence ID" value="QGG49995.1"/>
    <property type="molecule type" value="Genomic_DNA"/>
</dbReference>
<evidence type="ECO:0000313" key="5">
    <source>
        <dbReference type="Proteomes" id="UP000373269"/>
    </source>
</evidence>
<protein>
    <submittedName>
        <fullName evidence="4">Glycosyltransferase</fullName>
    </submittedName>
</protein>
<proteinExistence type="predicted"/>
<keyword evidence="5" id="KW-1185">Reference proteome</keyword>
<keyword evidence="1" id="KW-0808">Transferase</keyword>
<gene>
    <name evidence="4" type="ORF">GDS87_03130</name>
</gene>
<evidence type="ECO:0000313" key="4">
    <source>
        <dbReference type="EMBL" id="QGG49995.1"/>
    </source>
</evidence>
<dbReference type="Gene3D" id="3.40.50.2000">
    <property type="entry name" value="Glycogen Phosphorylase B"/>
    <property type="match status" value="2"/>
</dbReference>